<dbReference type="OrthoDB" id="9809462at2"/>
<dbReference type="GO" id="GO:0005829">
    <property type="term" value="C:cytosol"/>
    <property type="evidence" value="ECO:0007669"/>
    <property type="project" value="TreeGrafter"/>
</dbReference>
<dbReference type="EMBL" id="CP000155">
    <property type="protein sequence ID" value="ABC28350.1"/>
    <property type="molecule type" value="Genomic_DNA"/>
</dbReference>
<keyword evidence="2" id="KW-0238">DNA-binding</keyword>
<dbReference type="Pfam" id="PF13404">
    <property type="entry name" value="HTH_AsnC-type"/>
    <property type="match status" value="1"/>
</dbReference>
<dbReference type="InterPro" id="IPR036388">
    <property type="entry name" value="WH-like_DNA-bd_sf"/>
</dbReference>
<evidence type="ECO:0000256" key="1">
    <source>
        <dbReference type="ARBA" id="ARBA00023015"/>
    </source>
</evidence>
<gene>
    <name evidence="5" type="ordered locus">HCH_01492</name>
</gene>
<evidence type="ECO:0000256" key="2">
    <source>
        <dbReference type="ARBA" id="ARBA00023125"/>
    </source>
</evidence>
<dbReference type="InterPro" id="IPR011008">
    <property type="entry name" value="Dimeric_a/b-barrel"/>
</dbReference>
<dbReference type="STRING" id="349521.HCH_01492"/>
<dbReference type="InterPro" id="IPR036390">
    <property type="entry name" value="WH_DNA-bd_sf"/>
</dbReference>
<evidence type="ECO:0000313" key="6">
    <source>
        <dbReference type="Proteomes" id="UP000000238"/>
    </source>
</evidence>
<reference evidence="5 6" key="1">
    <citation type="journal article" date="2005" name="Nucleic Acids Res.">
        <title>Genomic blueprint of Hahella chejuensis, a marine microbe producing an algicidal agent.</title>
        <authorList>
            <person name="Jeong H."/>
            <person name="Yim J.H."/>
            <person name="Lee C."/>
            <person name="Choi S.-H."/>
            <person name="Park Y.K."/>
            <person name="Yoon S.H."/>
            <person name="Hur C.-G."/>
            <person name="Kang H.-Y."/>
            <person name="Kim D."/>
            <person name="Lee H.H."/>
            <person name="Park K.H."/>
            <person name="Park S.-H."/>
            <person name="Park H.-S."/>
            <person name="Lee H.K."/>
            <person name="Oh T.K."/>
            <person name="Kim J.F."/>
        </authorList>
    </citation>
    <scope>NUCLEOTIDE SEQUENCE [LARGE SCALE GENOMIC DNA]</scope>
    <source>
        <strain evidence="5 6">KCTC 2396</strain>
    </source>
</reference>
<dbReference type="InterPro" id="IPR019887">
    <property type="entry name" value="Tscrpt_reg_AsnC/Lrp_C"/>
</dbReference>
<dbReference type="SMART" id="SM00344">
    <property type="entry name" value="HTH_ASNC"/>
    <property type="match status" value="1"/>
</dbReference>
<dbReference type="InterPro" id="IPR000485">
    <property type="entry name" value="AsnC-type_HTH_dom"/>
</dbReference>
<dbReference type="PANTHER" id="PTHR30154:SF53">
    <property type="entry name" value="HTH-TYPE TRANSCRIPTIONAL REGULATOR LRPC"/>
    <property type="match status" value="1"/>
</dbReference>
<keyword evidence="1" id="KW-0805">Transcription regulation</keyword>
<dbReference type="eggNOG" id="COG1522">
    <property type="taxonomic scope" value="Bacteria"/>
</dbReference>
<accession>Q2SLX4</accession>
<dbReference type="SUPFAM" id="SSF54909">
    <property type="entry name" value="Dimeric alpha+beta barrel"/>
    <property type="match status" value="1"/>
</dbReference>
<dbReference type="PANTHER" id="PTHR30154">
    <property type="entry name" value="LEUCINE-RESPONSIVE REGULATORY PROTEIN"/>
    <property type="match status" value="1"/>
</dbReference>
<dbReference type="Pfam" id="PF01037">
    <property type="entry name" value="AsnC_trans_reg"/>
    <property type="match status" value="1"/>
</dbReference>
<keyword evidence="3" id="KW-0804">Transcription</keyword>
<dbReference type="Gene3D" id="1.10.10.10">
    <property type="entry name" value="Winged helix-like DNA-binding domain superfamily/Winged helix DNA-binding domain"/>
    <property type="match status" value="1"/>
</dbReference>
<dbReference type="KEGG" id="hch:HCH_01492"/>
<name>Q2SLX4_HAHCH</name>
<proteinExistence type="predicted"/>
<dbReference type="InterPro" id="IPR019888">
    <property type="entry name" value="Tscrpt_reg_AsnC-like"/>
</dbReference>
<keyword evidence="6" id="KW-1185">Reference proteome</keyword>
<organism evidence="5 6">
    <name type="scientific">Hahella chejuensis (strain KCTC 2396)</name>
    <dbReference type="NCBI Taxonomy" id="349521"/>
    <lineage>
        <taxon>Bacteria</taxon>
        <taxon>Pseudomonadati</taxon>
        <taxon>Pseudomonadota</taxon>
        <taxon>Gammaproteobacteria</taxon>
        <taxon>Oceanospirillales</taxon>
        <taxon>Hahellaceae</taxon>
        <taxon>Hahella</taxon>
    </lineage>
</organism>
<dbReference type="PROSITE" id="PS50956">
    <property type="entry name" value="HTH_ASNC_2"/>
    <property type="match status" value="1"/>
</dbReference>
<dbReference type="RefSeq" id="WP_011395423.1">
    <property type="nucleotide sequence ID" value="NC_007645.1"/>
</dbReference>
<evidence type="ECO:0000313" key="5">
    <source>
        <dbReference type="EMBL" id="ABC28350.1"/>
    </source>
</evidence>
<dbReference type="HOGENOM" id="CLU_091233_5_3_6"/>
<evidence type="ECO:0000259" key="4">
    <source>
        <dbReference type="PROSITE" id="PS50956"/>
    </source>
</evidence>
<dbReference type="GO" id="GO:0043565">
    <property type="term" value="F:sequence-specific DNA binding"/>
    <property type="evidence" value="ECO:0007669"/>
    <property type="project" value="InterPro"/>
</dbReference>
<dbReference type="Proteomes" id="UP000000238">
    <property type="component" value="Chromosome"/>
</dbReference>
<dbReference type="Gene3D" id="3.30.70.920">
    <property type="match status" value="1"/>
</dbReference>
<protein>
    <submittedName>
        <fullName evidence="5">Transcriptional regulator</fullName>
    </submittedName>
</protein>
<sequence>MDEKNQRLLDLLQANAREATSSLARKLNLSRTAVHERIAKLEAEGVICGYTVRLDKEYEKKRISAQVMIEINPKLNKQVETALRRIDEVRSLYTINGQYDFIALIRAETTEQIDEVLDHIGEIEGIEKTMSSIVLSTKFER</sequence>
<dbReference type="SUPFAM" id="SSF46785">
    <property type="entry name" value="Winged helix' DNA-binding domain"/>
    <property type="match status" value="1"/>
</dbReference>
<evidence type="ECO:0000256" key="3">
    <source>
        <dbReference type="ARBA" id="ARBA00023163"/>
    </source>
</evidence>
<dbReference type="GO" id="GO:0043200">
    <property type="term" value="P:response to amino acid"/>
    <property type="evidence" value="ECO:0007669"/>
    <property type="project" value="TreeGrafter"/>
</dbReference>
<feature type="domain" description="HTH asnC-type" evidence="4">
    <location>
        <begin position="1"/>
        <end position="78"/>
    </location>
</feature>
<dbReference type="AlphaFoldDB" id="Q2SLX4"/>
<dbReference type="PRINTS" id="PR00033">
    <property type="entry name" value="HTHASNC"/>
</dbReference>